<accession>A0ACC0XWB2</accession>
<sequence>MYYNHIMLMKAPASLSVFVCLYVICILSEVLVLNVAQTQAQATTAPNEVYVFLNYRQVYSLQVEGVIPDELWSLNFLTNLKLVGDKRRQEGNVVLWNVMIDWYVRIGNFRASRNLFDKMPQRSVVSWNAMISGYAQNGKFKEAIEMFHEMQMGDVRPNYVTLVSVLPPISRLGALELGKWVHSYSKEWVEEREAAVGERDGFGIK</sequence>
<comment type="caution">
    <text evidence="1">The sequence shown here is derived from an EMBL/GenBank/DDBJ whole genome shotgun (WGS) entry which is preliminary data.</text>
</comment>
<dbReference type="Proteomes" id="UP001163603">
    <property type="component" value="Chromosome 10"/>
</dbReference>
<evidence type="ECO:0000313" key="2">
    <source>
        <dbReference type="Proteomes" id="UP001163603"/>
    </source>
</evidence>
<dbReference type="EMBL" id="CM047745">
    <property type="protein sequence ID" value="KAJ0024573.1"/>
    <property type="molecule type" value="Genomic_DNA"/>
</dbReference>
<gene>
    <name evidence="1" type="ORF">Pint_06950</name>
</gene>
<organism evidence="1 2">
    <name type="scientific">Pistacia integerrima</name>
    <dbReference type="NCBI Taxonomy" id="434235"/>
    <lineage>
        <taxon>Eukaryota</taxon>
        <taxon>Viridiplantae</taxon>
        <taxon>Streptophyta</taxon>
        <taxon>Embryophyta</taxon>
        <taxon>Tracheophyta</taxon>
        <taxon>Spermatophyta</taxon>
        <taxon>Magnoliopsida</taxon>
        <taxon>eudicotyledons</taxon>
        <taxon>Gunneridae</taxon>
        <taxon>Pentapetalae</taxon>
        <taxon>rosids</taxon>
        <taxon>malvids</taxon>
        <taxon>Sapindales</taxon>
        <taxon>Anacardiaceae</taxon>
        <taxon>Pistacia</taxon>
    </lineage>
</organism>
<evidence type="ECO:0000313" key="1">
    <source>
        <dbReference type="EMBL" id="KAJ0024573.1"/>
    </source>
</evidence>
<keyword evidence="2" id="KW-1185">Reference proteome</keyword>
<name>A0ACC0XWB2_9ROSI</name>
<proteinExistence type="predicted"/>
<reference evidence="2" key="1">
    <citation type="journal article" date="2023" name="G3 (Bethesda)">
        <title>Genome assembly and association tests identify interacting loci associated with vigor, precocity, and sex in interspecific pistachio rootstocks.</title>
        <authorList>
            <person name="Palmer W."/>
            <person name="Jacygrad E."/>
            <person name="Sagayaradj S."/>
            <person name="Cavanaugh K."/>
            <person name="Han R."/>
            <person name="Bertier L."/>
            <person name="Beede B."/>
            <person name="Kafkas S."/>
            <person name="Golino D."/>
            <person name="Preece J."/>
            <person name="Michelmore R."/>
        </authorList>
    </citation>
    <scope>NUCLEOTIDE SEQUENCE [LARGE SCALE GENOMIC DNA]</scope>
</reference>
<protein>
    <submittedName>
        <fullName evidence="1">Uncharacterized protein</fullName>
    </submittedName>
</protein>